<comment type="caution">
    <text evidence="1">The sequence shown here is derived from an EMBL/GenBank/DDBJ whole genome shotgun (WGS) entry which is preliminary data.</text>
</comment>
<organism evidence="1 2">
    <name type="scientific">Skeletonema marinoi</name>
    <dbReference type="NCBI Taxonomy" id="267567"/>
    <lineage>
        <taxon>Eukaryota</taxon>
        <taxon>Sar</taxon>
        <taxon>Stramenopiles</taxon>
        <taxon>Ochrophyta</taxon>
        <taxon>Bacillariophyta</taxon>
        <taxon>Coscinodiscophyceae</taxon>
        <taxon>Thalassiosirophycidae</taxon>
        <taxon>Thalassiosirales</taxon>
        <taxon>Skeletonemataceae</taxon>
        <taxon>Skeletonema</taxon>
        <taxon>Skeletonema marinoi-dohrnii complex</taxon>
    </lineage>
</organism>
<gene>
    <name evidence="1" type="ORF">QTG54_003922</name>
</gene>
<protein>
    <submittedName>
        <fullName evidence="1">Uncharacterized protein</fullName>
    </submittedName>
</protein>
<reference evidence="1" key="1">
    <citation type="submission" date="2023-06" db="EMBL/GenBank/DDBJ databases">
        <title>Survivors Of The Sea: Transcriptome response of Skeletonema marinoi to long-term dormancy.</title>
        <authorList>
            <person name="Pinder M.I.M."/>
            <person name="Kourtchenko O."/>
            <person name="Robertson E.K."/>
            <person name="Larsson T."/>
            <person name="Maumus F."/>
            <person name="Osuna-Cruz C.M."/>
            <person name="Vancaester E."/>
            <person name="Stenow R."/>
            <person name="Vandepoele K."/>
            <person name="Ploug H."/>
            <person name="Bruchert V."/>
            <person name="Godhe A."/>
            <person name="Topel M."/>
        </authorList>
    </citation>
    <scope>NUCLEOTIDE SEQUENCE</scope>
    <source>
        <strain evidence="1">R05AC</strain>
    </source>
</reference>
<dbReference type="AlphaFoldDB" id="A0AAD8YHA8"/>
<name>A0AAD8YHA8_9STRA</name>
<sequence length="265" mass="30791">MTAKKGCVNINSSTHPHVYELFDFVKFHHMWREQSQALDNRWLYLPESTYEDLCWIAIGFALIAMTHLPEGETMAQSRGGSDHLEESFCMAKNKNSCATALDTNAIMARNCSASFMSLYRSRKSNGEGRKVFSVNEVQSFKVRRPKIEHTARKPAAAVVVNRVVPQPQPQPPRQLPQEVQELVDKVASSYYHGQQIANVLFQAFNPVRVRMAEPEDTRNFEEVAYQSYTEFFQDDSWFRNPNYSLDYRQQFLWELPQLTRYIMDD</sequence>
<proteinExistence type="predicted"/>
<keyword evidence="2" id="KW-1185">Reference proteome</keyword>
<evidence type="ECO:0000313" key="2">
    <source>
        <dbReference type="Proteomes" id="UP001224775"/>
    </source>
</evidence>
<evidence type="ECO:0000313" key="1">
    <source>
        <dbReference type="EMBL" id="KAK1745998.1"/>
    </source>
</evidence>
<dbReference type="EMBL" id="JATAAI010000005">
    <property type="protein sequence ID" value="KAK1745998.1"/>
    <property type="molecule type" value="Genomic_DNA"/>
</dbReference>
<dbReference type="Proteomes" id="UP001224775">
    <property type="component" value="Unassembled WGS sequence"/>
</dbReference>
<accession>A0AAD8YHA8</accession>